<gene>
    <name evidence="1" type="ORF">RKD21_000422</name>
</gene>
<proteinExistence type="predicted"/>
<protein>
    <submittedName>
        <fullName evidence="1">Uncharacterized protein</fullName>
    </submittedName>
</protein>
<reference evidence="1" key="1">
    <citation type="submission" date="2024-07" db="EMBL/GenBank/DDBJ databases">
        <title>Genome sequencing of plant associated microbes to promote plant fitness in Sorghum bicolor and Oryza sativa.</title>
        <authorList>
            <person name="Coleman-Derr D."/>
        </authorList>
    </citation>
    <scope>NUCLEOTIDE SEQUENCE</scope>
    <source>
        <strain evidence="1">SAI-173</strain>
    </source>
</reference>
<evidence type="ECO:0000313" key="1">
    <source>
        <dbReference type="EMBL" id="MEY9810165.1"/>
    </source>
</evidence>
<accession>A0ACC6UFA0</accession>
<comment type="caution">
    <text evidence="1">The sequence shown here is derived from an EMBL/GenBank/DDBJ whole genome shotgun (WGS) entry which is preliminary data.</text>
</comment>
<dbReference type="Proteomes" id="UP001565447">
    <property type="component" value="Unassembled WGS sequence"/>
</dbReference>
<dbReference type="EMBL" id="JBGCBD010000002">
    <property type="protein sequence ID" value="MEY9810165.1"/>
    <property type="molecule type" value="Genomic_DNA"/>
</dbReference>
<organism evidence="1 2">
    <name type="scientific">Streptomyces albogriseolus</name>
    <dbReference type="NCBI Taxonomy" id="1887"/>
    <lineage>
        <taxon>Bacteria</taxon>
        <taxon>Bacillati</taxon>
        <taxon>Actinomycetota</taxon>
        <taxon>Actinomycetes</taxon>
        <taxon>Kitasatosporales</taxon>
        <taxon>Streptomycetaceae</taxon>
        <taxon>Streptomyces</taxon>
        <taxon>Streptomyces albogriseolus group</taxon>
    </lineage>
</organism>
<sequence>MPSSRSLRRAGATLATWQSPQWAAATAGAAVTTVLVGVPTAVVPSPLFSRSVPVQWWNYPVLAATAVLAGLVLATFVARPRGSRAPADRDDPSAKTVGRLGSAGGLLSLLAVGCPVCNKLVLVLLGASGALTYWAPLQPLVAVVSLVLLAEAALRRLSTADACPVPVRR</sequence>
<evidence type="ECO:0000313" key="2">
    <source>
        <dbReference type="Proteomes" id="UP001565447"/>
    </source>
</evidence>
<name>A0ACC6UFA0_STRAO</name>
<keyword evidence="2" id="KW-1185">Reference proteome</keyword>